<protein>
    <submittedName>
        <fullName evidence="3">Acyl-CoA thioesterase</fullName>
    </submittedName>
</protein>
<reference evidence="3 4" key="1">
    <citation type="submission" date="2021-12" db="EMBL/GenBank/DDBJ databases">
        <title>Discovery of the Pendulisporaceae a myxobacterial family with distinct sporulation behavior and unique specialized metabolism.</title>
        <authorList>
            <person name="Garcia R."/>
            <person name="Popoff A."/>
            <person name="Bader C.D."/>
            <person name="Loehr J."/>
            <person name="Walesch S."/>
            <person name="Walt C."/>
            <person name="Boldt J."/>
            <person name="Bunk B."/>
            <person name="Haeckl F.J.F.P.J."/>
            <person name="Gunesch A.P."/>
            <person name="Birkelbach J."/>
            <person name="Nuebel U."/>
            <person name="Pietschmann T."/>
            <person name="Bach T."/>
            <person name="Mueller R."/>
        </authorList>
    </citation>
    <scope>NUCLEOTIDE SEQUENCE [LARGE SCALE GENOMIC DNA]</scope>
    <source>
        <strain evidence="3 4">MSr11954</strain>
    </source>
</reference>
<proteinExistence type="inferred from homology"/>
<organism evidence="3 4">
    <name type="scientific">Pendulispora albinea</name>
    <dbReference type="NCBI Taxonomy" id="2741071"/>
    <lineage>
        <taxon>Bacteria</taxon>
        <taxon>Pseudomonadati</taxon>
        <taxon>Myxococcota</taxon>
        <taxon>Myxococcia</taxon>
        <taxon>Myxococcales</taxon>
        <taxon>Sorangiineae</taxon>
        <taxon>Pendulisporaceae</taxon>
        <taxon>Pendulispora</taxon>
    </lineage>
</organism>
<evidence type="ECO:0000256" key="2">
    <source>
        <dbReference type="ARBA" id="ARBA00022801"/>
    </source>
</evidence>
<dbReference type="Gene3D" id="3.10.129.10">
    <property type="entry name" value="Hotdog Thioesterase"/>
    <property type="match status" value="1"/>
</dbReference>
<dbReference type="Proteomes" id="UP001370348">
    <property type="component" value="Chromosome"/>
</dbReference>
<gene>
    <name evidence="3" type="ORF">LZC94_00420</name>
</gene>
<accession>A0ABZ2LXZ1</accession>
<dbReference type="PANTHER" id="PTHR31793:SF27">
    <property type="entry name" value="NOVEL THIOESTERASE SUPERFAMILY DOMAIN AND SAPOSIN A-TYPE DOMAIN CONTAINING PROTEIN (0610012H03RIK)"/>
    <property type="match status" value="1"/>
</dbReference>
<evidence type="ECO:0000313" key="3">
    <source>
        <dbReference type="EMBL" id="WXB15742.1"/>
    </source>
</evidence>
<dbReference type="InterPro" id="IPR029069">
    <property type="entry name" value="HotDog_dom_sf"/>
</dbReference>
<dbReference type="PANTHER" id="PTHR31793">
    <property type="entry name" value="4-HYDROXYBENZOYL-COA THIOESTERASE FAMILY MEMBER"/>
    <property type="match status" value="1"/>
</dbReference>
<dbReference type="InterPro" id="IPR050563">
    <property type="entry name" value="4-hydroxybenzoyl-CoA_TE"/>
</dbReference>
<comment type="similarity">
    <text evidence="1">Belongs to the 4-hydroxybenzoyl-CoA thioesterase family.</text>
</comment>
<dbReference type="EMBL" id="CP089984">
    <property type="protein sequence ID" value="WXB15742.1"/>
    <property type="molecule type" value="Genomic_DNA"/>
</dbReference>
<sequence length="150" mass="16693">MPVETADRYRWFCPITTRWMDNDVYGHVNNVTYYSYFDTAANLFLIREGGLDIAASPVIGVVVESHCNYREAVAYPESLRAGLRVDKLGNRSVTYGIGIFRERAAQDAAACAHGHFVHVFVDRATRKPVPIPDAIRRALATLTTSAVSND</sequence>
<evidence type="ECO:0000313" key="4">
    <source>
        <dbReference type="Proteomes" id="UP001370348"/>
    </source>
</evidence>
<name>A0ABZ2LXZ1_9BACT</name>
<dbReference type="CDD" id="cd00586">
    <property type="entry name" value="4HBT"/>
    <property type="match status" value="1"/>
</dbReference>
<dbReference type="RefSeq" id="WP_394825376.1">
    <property type="nucleotide sequence ID" value="NZ_CP089984.1"/>
</dbReference>
<dbReference type="Pfam" id="PF13279">
    <property type="entry name" value="4HBT_2"/>
    <property type="match status" value="1"/>
</dbReference>
<evidence type="ECO:0000256" key="1">
    <source>
        <dbReference type="ARBA" id="ARBA00005953"/>
    </source>
</evidence>
<keyword evidence="4" id="KW-1185">Reference proteome</keyword>
<dbReference type="SUPFAM" id="SSF54637">
    <property type="entry name" value="Thioesterase/thiol ester dehydrase-isomerase"/>
    <property type="match status" value="1"/>
</dbReference>
<keyword evidence="2" id="KW-0378">Hydrolase</keyword>